<dbReference type="Proteomes" id="UP000568380">
    <property type="component" value="Unassembled WGS sequence"/>
</dbReference>
<dbReference type="EMBL" id="JACHIN010000009">
    <property type="protein sequence ID" value="MBB5081086.1"/>
    <property type="molecule type" value="Genomic_DNA"/>
</dbReference>
<gene>
    <name evidence="2" type="ORF">HNR40_006575</name>
</gene>
<dbReference type="RefSeq" id="WP_184968074.1">
    <property type="nucleotide sequence ID" value="NZ_JACHIN010000009.1"/>
</dbReference>
<organism evidence="2 3">
    <name type="scientific">Nonomuraea endophytica</name>
    <dbReference type="NCBI Taxonomy" id="714136"/>
    <lineage>
        <taxon>Bacteria</taxon>
        <taxon>Bacillati</taxon>
        <taxon>Actinomycetota</taxon>
        <taxon>Actinomycetes</taxon>
        <taxon>Streptosporangiales</taxon>
        <taxon>Streptosporangiaceae</taxon>
        <taxon>Nonomuraea</taxon>
    </lineage>
</organism>
<accession>A0A7W8EJ16</accession>
<evidence type="ECO:0000313" key="2">
    <source>
        <dbReference type="EMBL" id="MBB5081086.1"/>
    </source>
</evidence>
<reference evidence="2 3" key="1">
    <citation type="submission" date="2020-08" db="EMBL/GenBank/DDBJ databases">
        <title>Genomic Encyclopedia of Type Strains, Phase IV (KMG-IV): sequencing the most valuable type-strain genomes for metagenomic binning, comparative biology and taxonomic classification.</title>
        <authorList>
            <person name="Goeker M."/>
        </authorList>
    </citation>
    <scope>NUCLEOTIDE SEQUENCE [LARGE SCALE GENOMIC DNA]</scope>
    <source>
        <strain evidence="2 3">DSM 45385</strain>
    </source>
</reference>
<feature type="domain" description="EAL" evidence="1">
    <location>
        <begin position="1"/>
        <end position="107"/>
    </location>
</feature>
<keyword evidence="3" id="KW-1185">Reference proteome</keyword>
<dbReference type="PROSITE" id="PS50883">
    <property type="entry name" value="EAL"/>
    <property type="match status" value="1"/>
</dbReference>
<comment type="caution">
    <text evidence="2">The sequence shown here is derived from an EMBL/GenBank/DDBJ whole genome shotgun (WGS) entry which is preliminary data.</text>
</comment>
<protein>
    <recommendedName>
        <fullName evidence="1">EAL domain-containing protein</fullName>
    </recommendedName>
</protein>
<name>A0A7W8EJ16_9ACTN</name>
<dbReference type="InterPro" id="IPR001633">
    <property type="entry name" value="EAL_dom"/>
</dbReference>
<sequence length="133" mass="14784">MTRSEFDDIRAFLADEQTSAGDLLKIARTLVDDLEHTRMREAVLRSYYLRLMTAARASVAADAVDAPDPLAFVRHELAERGQLPTDGEAVQRILSDARTAAALMACMEENPPPVRPRGLRLRRCVGTGRRLAH</sequence>
<evidence type="ECO:0000313" key="3">
    <source>
        <dbReference type="Proteomes" id="UP000568380"/>
    </source>
</evidence>
<dbReference type="AlphaFoldDB" id="A0A7W8EJ16"/>
<proteinExistence type="predicted"/>
<evidence type="ECO:0000259" key="1">
    <source>
        <dbReference type="PROSITE" id="PS50883"/>
    </source>
</evidence>